<dbReference type="EMBL" id="ML986618">
    <property type="protein sequence ID" value="KAF2264180.1"/>
    <property type="molecule type" value="Genomic_DNA"/>
</dbReference>
<sequence length="253" mass="27815">MHLHTRRAQSFERAGNLQKASLGSVWAAARYIIDVGINQRLCTSQCAQDGGMKALPNTWTRARQPSGLDPAIDAEGISDAQSSNASIIQLCCQRALPGVVRRRRAKRLHGEGAPNRSSPGVKLCWTNFGEPEECLRANDLHKKPQQLAYGRPLFGYGDAVRRITVKSERDSNVRHGHTDAASALYDYETIKRHIGVAGAQSANGTLIVCRKVPGEDGRQDGSSLLIMNDDSVRRHGQPKQEWSWWLVPAVSAN</sequence>
<evidence type="ECO:0000313" key="1">
    <source>
        <dbReference type="EMBL" id="KAF2264180.1"/>
    </source>
</evidence>
<accession>A0A9P4MZV6</accession>
<proteinExistence type="predicted"/>
<gene>
    <name evidence="1" type="ORF">CC78DRAFT_580687</name>
</gene>
<keyword evidence="2" id="KW-1185">Reference proteome</keyword>
<dbReference type="Proteomes" id="UP000800093">
    <property type="component" value="Unassembled WGS sequence"/>
</dbReference>
<name>A0A9P4MZV6_9PLEO</name>
<comment type="caution">
    <text evidence="1">The sequence shown here is derived from an EMBL/GenBank/DDBJ whole genome shotgun (WGS) entry which is preliminary data.</text>
</comment>
<evidence type="ECO:0000313" key="2">
    <source>
        <dbReference type="Proteomes" id="UP000800093"/>
    </source>
</evidence>
<dbReference type="AlphaFoldDB" id="A0A9P4MZV6"/>
<reference evidence="2" key="1">
    <citation type="journal article" date="2020" name="Stud. Mycol.">
        <title>101 Dothideomycetes genomes: A test case for predicting lifestyles and emergence of pathogens.</title>
        <authorList>
            <person name="Haridas S."/>
            <person name="Albert R."/>
            <person name="Binder M."/>
            <person name="Bloem J."/>
            <person name="LaButti K."/>
            <person name="Salamov A."/>
            <person name="Andreopoulos B."/>
            <person name="Baker S."/>
            <person name="Barry K."/>
            <person name="Bills G."/>
            <person name="Bluhm B."/>
            <person name="Cannon C."/>
            <person name="Castanera R."/>
            <person name="Culley D."/>
            <person name="Daum C."/>
            <person name="Ezra D."/>
            <person name="Gonzalez J."/>
            <person name="Henrissat B."/>
            <person name="Kuo A."/>
            <person name="Liang C."/>
            <person name="Lipzen A."/>
            <person name="Lutzoni F."/>
            <person name="Magnuson J."/>
            <person name="Mondo S."/>
            <person name="Nolan M."/>
            <person name="Ohm R."/>
            <person name="Pangilinan J."/>
            <person name="Park H.-J."/>
            <person name="Ramirez L."/>
            <person name="Alfaro M."/>
            <person name="Sun H."/>
            <person name="Tritt A."/>
            <person name="Yoshinaga Y."/>
            <person name="Zwiers L.-H."/>
            <person name="Turgeon B."/>
            <person name="Goodwin S."/>
            <person name="Spatafora J."/>
            <person name="Crous P."/>
            <person name="Grigoriev I."/>
        </authorList>
    </citation>
    <scope>NUCLEOTIDE SEQUENCE [LARGE SCALE GENOMIC DNA]</scope>
    <source>
        <strain evidence="2">CBS 304.66</strain>
    </source>
</reference>
<organism evidence="1 2">
    <name type="scientific">Lojkania enalia</name>
    <dbReference type="NCBI Taxonomy" id="147567"/>
    <lineage>
        <taxon>Eukaryota</taxon>
        <taxon>Fungi</taxon>
        <taxon>Dikarya</taxon>
        <taxon>Ascomycota</taxon>
        <taxon>Pezizomycotina</taxon>
        <taxon>Dothideomycetes</taxon>
        <taxon>Pleosporomycetidae</taxon>
        <taxon>Pleosporales</taxon>
        <taxon>Pleosporales incertae sedis</taxon>
        <taxon>Lojkania</taxon>
    </lineage>
</organism>
<protein>
    <submittedName>
        <fullName evidence="1">Uncharacterized protein</fullName>
    </submittedName>
</protein>